<comment type="function">
    <text evidence="7">F(1)F(0) ATP synthase produces ATP from ADP in the presence of a proton or sodium gradient. F-type ATPases consist of two structural domains, F(1) containing the extramembraneous catalytic core and F(0) containing the membrane proton channel, linked together by a central stalk and a peripheral stalk. During catalysis, ATP synthesis in the catalytic domain of F(1) is coupled via a rotary mechanism of the central stalk subunits to proton translocation.</text>
</comment>
<evidence type="ECO:0000256" key="3">
    <source>
        <dbReference type="ARBA" id="ARBA00022781"/>
    </source>
</evidence>
<proteinExistence type="inferred from homology"/>
<keyword evidence="7" id="KW-1003">Cell membrane</keyword>
<dbReference type="EMBL" id="JADILV010000006">
    <property type="protein sequence ID" value="MBO8482667.1"/>
    <property type="molecule type" value="Genomic_DNA"/>
</dbReference>
<sequence>MNTGLVSYRYASALMKLVAGTGNGEKVYGQVLALSNSLAAIPELRALIDNPMSVSDSRKFSLLESALGEEEMADELKRFIRLVMKNRRTRYLRLMLLSFISQYREEHNIKVSRLVTAVPAPELEERLASEVKRRHGDTVIFEHRVDPDIVGGFIFWIDGYMLDASTATQLKSVRRQFIEKNRRIV</sequence>
<comment type="similarity">
    <text evidence="7">Belongs to the ATPase delta chain family.</text>
</comment>
<reference evidence="8" key="1">
    <citation type="submission" date="2020-10" db="EMBL/GenBank/DDBJ databases">
        <authorList>
            <person name="Gilroy R."/>
        </authorList>
    </citation>
    <scope>NUCLEOTIDE SEQUENCE</scope>
    <source>
        <strain evidence="8">G3-8215</strain>
    </source>
</reference>
<dbReference type="NCBIfam" id="NF009964">
    <property type="entry name" value="PRK13429.1-3"/>
    <property type="match status" value="1"/>
</dbReference>
<name>A0A940DPJ3_9BACT</name>
<dbReference type="NCBIfam" id="TIGR01145">
    <property type="entry name" value="ATP_synt_delta"/>
    <property type="match status" value="1"/>
</dbReference>
<evidence type="ECO:0000256" key="2">
    <source>
        <dbReference type="ARBA" id="ARBA00022448"/>
    </source>
</evidence>
<dbReference type="GO" id="GO:0045259">
    <property type="term" value="C:proton-transporting ATP synthase complex"/>
    <property type="evidence" value="ECO:0007669"/>
    <property type="project" value="UniProtKB-KW"/>
</dbReference>
<dbReference type="Pfam" id="PF00213">
    <property type="entry name" value="OSCP"/>
    <property type="match status" value="1"/>
</dbReference>
<reference evidence="8" key="2">
    <citation type="journal article" date="2021" name="PeerJ">
        <title>Extensive microbial diversity within the chicken gut microbiome revealed by metagenomics and culture.</title>
        <authorList>
            <person name="Gilroy R."/>
            <person name="Ravi A."/>
            <person name="Getino M."/>
            <person name="Pursley I."/>
            <person name="Horton D.L."/>
            <person name="Alikhan N.F."/>
            <person name="Baker D."/>
            <person name="Gharbi K."/>
            <person name="Hall N."/>
            <person name="Watson M."/>
            <person name="Adriaenssens E.M."/>
            <person name="Foster-Nyarko E."/>
            <person name="Jarju S."/>
            <person name="Secka A."/>
            <person name="Antonio M."/>
            <person name="Oren A."/>
            <person name="Chaudhuri R.R."/>
            <person name="La Ragione R."/>
            <person name="Hildebrand F."/>
            <person name="Pallen M.J."/>
        </authorList>
    </citation>
    <scope>NUCLEOTIDE SEQUENCE</scope>
    <source>
        <strain evidence="8">G3-8215</strain>
    </source>
</reference>
<dbReference type="AlphaFoldDB" id="A0A940DPJ3"/>
<evidence type="ECO:0000313" key="8">
    <source>
        <dbReference type="EMBL" id="MBO8482667.1"/>
    </source>
</evidence>
<dbReference type="SUPFAM" id="SSF47928">
    <property type="entry name" value="N-terminal domain of the delta subunit of the F1F0-ATP synthase"/>
    <property type="match status" value="1"/>
</dbReference>
<comment type="subcellular location">
    <subcellularLocation>
        <location evidence="7">Cell membrane</location>
        <topology evidence="7">Peripheral membrane protein</topology>
    </subcellularLocation>
    <subcellularLocation>
        <location evidence="1">Membrane</location>
    </subcellularLocation>
</comment>
<dbReference type="PRINTS" id="PR00125">
    <property type="entry name" value="ATPASEDELTA"/>
</dbReference>
<evidence type="ECO:0000313" key="9">
    <source>
        <dbReference type="Proteomes" id="UP000725002"/>
    </source>
</evidence>
<keyword evidence="6 7" id="KW-0066">ATP synthesis</keyword>
<evidence type="ECO:0000256" key="4">
    <source>
        <dbReference type="ARBA" id="ARBA00023065"/>
    </source>
</evidence>
<evidence type="ECO:0000256" key="6">
    <source>
        <dbReference type="ARBA" id="ARBA00023310"/>
    </source>
</evidence>
<dbReference type="HAMAP" id="MF_01416">
    <property type="entry name" value="ATP_synth_delta_bact"/>
    <property type="match status" value="1"/>
</dbReference>
<keyword evidence="5 7" id="KW-0472">Membrane</keyword>
<protein>
    <recommendedName>
        <fullName evidence="7">ATP synthase subunit delta</fullName>
    </recommendedName>
    <alternativeName>
        <fullName evidence="7">ATP synthase F(1) sector subunit delta</fullName>
    </alternativeName>
    <alternativeName>
        <fullName evidence="7">F-type ATPase subunit delta</fullName>
        <shortName evidence="7">F-ATPase subunit delta</shortName>
    </alternativeName>
</protein>
<evidence type="ECO:0000256" key="1">
    <source>
        <dbReference type="ARBA" id="ARBA00004370"/>
    </source>
</evidence>
<dbReference type="GO" id="GO:0005886">
    <property type="term" value="C:plasma membrane"/>
    <property type="evidence" value="ECO:0007669"/>
    <property type="project" value="UniProtKB-SubCell"/>
</dbReference>
<dbReference type="PANTHER" id="PTHR11910">
    <property type="entry name" value="ATP SYNTHASE DELTA CHAIN"/>
    <property type="match status" value="1"/>
</dbReference>
<keyword evidence="2 7" id="KW-0813">Transport</keyword>
<dbReference type="Proteomes" id="UP000725002">
    <property type="component" value="Unassembled WGS sequence"/>
</dbReference>
<evidence type="ECO:0000256" key="7">
    <source>
        <dbReference type="HAMAP-Rule" id="MF_01416"/>
    </source>
</evidence>
<evidence type="ECO:0000256" key="5">
    <source>
        <dbReference type="ARBA" id="ARBA00023136"/>
    </source>
</evidence>
<dbReference type="GO" id="GO:0046933">
    <property type="term" value="F:proton-transporting ATP synthase activity, rotational mechanism"/>
    <property type="evidence" value="ECO:0007669"/>
    <property type="project" value="UniProtKB-UniRule"/>
</dbReference>
<comment type="caution">
    <text evidence="8">The sequence shown here is derived from an EMBL/GenBank/DDBJ whole genome shotgun (WGS) entry which is preliminary data.</text>
</comment>
<comment type="function">
    <text evidence="7">This protein is part of the stalk that links CF(0) to CF(1). It either transmits conformational changes from CF(0) to CF(1) or is implicated in proton conduction.</text>
</comment>
<dbReference type="InterPro" id="IPR026015">
    <property type="entry name" value="ATP_synth_OSCP/delta_N_sf"/>
</dbReference>
<organism evidence="8 9">
    <name type="scientific">Candidatus Cryptobacteroides avicola</name>
    <dbReference type="NCBI Taxonomy" id="2840757"/>
    <lineage>
        <taxon>Bacteria</taxon>
        <taxon>Pseudomonadati</taxon>
        <taxon>Bacteroidota</taxon>
        <taxon>Bacteroidia</taxon>
        <taxon>Bacteroidales</taxon>
        <taxon>Candidatus Cryptobacteroides</taxon>
    </lineage>
</organism>
<keyword evidence="7" id="KW-0139">CF(1)</keyword>
<gene>
    <name evidence="7" type="primary">atpH</name>
    <name evidence="8" type="ORF">IAB75_00890</name>
</gene>
<dbReference type="InterPro" id="IPR000711">
    <property type="entry name" value="ATPase_OSCP/dsu"/>
</dbReference>
<keyword evidence="3 7" id="KW-0375">Hydrogen ion transport</keyword>
<accession>A0A940DPJ3</accession>
<keyword evidence="4 7" id="KW-0406">Ion transport</keyword>
<dbReference type="Gene3D" id="1.10.520.20">
    <property type="entry name" value="N-terminal domain of the delta subunit of the F1F0-ATP synthase"/>
    <property type="match status" value="1"/>
</dbReference>